<dbReference type="AlphaFoldDB" id="A0A5B0MAG4"/>
<dbReference type="EMBL" id="VSWC01000158">
    <property type="protein sequence ID" value="KAA1073652.1"/>
    <property type="molecule type" value="Genomic_DNA"/>
</dbReference>
<dbReference type="Proteomes" id="UP000324748">
    <property type="component" value="Unassembled WGS sequence"/>
</dbReference>
<proteinExistence type="predicted"/>
<keyword evidence="3" id="KW-1185">Reference proteome</keyword>
<organism evidence="2 3">
    <name type="scientific">Puccinia graminis f. sp. tritici</name>
    <dbReference type="NCBI Taxonomy" id="56615"/>
    <lineage>
        <taxon>Eukaryota</taxon>
        <taxon>Fungi</taxon>
        <taxon>Dikarya</taxon>
        <taxon>Basidiomycota</taxon>
        <taxon>Pucciniomycotina</taxon>
        <taxon>Pucciniomycetes</taxon>
        <taxon>Pucciniales</taxon>
        <taxon>Pucciniaceae</taxon>
        <taxon>Puccinia</taxon>
    </lineage>
</organism>
<sequence length="257" mass="28128">MAGEPAVGALPNITNALSGHLRPPPLPHDNHCHLDLSSAQDHSLAHSKLSSLSHKIIAALSQAVNAGLLASKTAQALRTLNDILPPYGPSTIPSSSSSTTAAVPNHFSYHPLHQPQHHQPMMMTTPTTMMASSSIINSLLDDHPFSLFLNTHLLLNNNNNQFITKTHPNNDPNTHHITTAKNGNPTNSESFTRLQQAHPLIPFLTMTATTCWHDELGHSKFISDSLYRLGLDQSLVKKMNWPVLIIPQTQQDLFSDL</sequence>
<feature type="region of interest" description="Disordered" evidence="1">
    <location>
        <begin position="91"/>
        <end position="118"/>
    </location>
</feature>
<comment type="caution">
    <text evidence="2">The sequence shown here is derived from an EMBL/GenBank/DDBJ whole genome shotgun (WGS) entry which is preliminary data.</text>
</comment>
<reference evidence="2 3" key="1">
    <citation type="submission" date="2019-05" db="EMBL/GenBank/DDBJ databases">
        <title>Emergence of the Ug99 lineage of the wheat stem rust pathogen through somatic hybridization.</title>
        <authorList>
            <person name="Li F."/>
            <person name="Upadhyaya N.M."/>
            <person name="Sperschneider J."/>
            <person name="Matny O."/>
            <person name="Nguyen-Phuc H."/>
            <person name="Mago R."/>
            <person name="Raley C."/>
            <person name="Miller M.E."/>
            <person name="Silverstein K.A.T."/>
            <person name="Henningsen E."/>
            <person name="Hirsch C.D."/>
            <person name="Visser B."/>
            <person name="Pretorius Z.A."/>
            <person name="Steffenson B.J."/>
            <person name="Schwessinger B."/>
            <person name="Dodds P.N."/>
            <person name="Figueroa M."/>
        </authorList>
    </citation>
    <scope>NUCLEOTIDE SEQUENCE [LARGE SCALE GENOMIC DNA]</scope>
    <source>
        <strain evidence="2">21-0</strain>
    </source>
</reference>
<protein>
    <submittedName>
        <fullName evidence="2">Uncharacterized protein</fullName>
    </submittedName>
</protein>
<evidence type="ECO:0000313" key="3">
    <source>
        <dbReference type="Proteomes" id="UP000324748"/>
    </source>
</evidence>
<accession>A0A5B0MAG4</accession>
<gene>
    <name evidence="2" type="ORF">PGT21_020607</name>
</gene>
<evidence type="ECO:0000256" key="1">
    <source>
        <dbReference type="SAM" id="MobiDB-lite"/>
    </source>
</evidence>
<name>A0A5B0MAG4_PUCGR</name>
<evidence type="ECO:0000313" key="2">
    <source>
        <dbReference type="EMBL" id="KAA1073652.1"/>
    </source>
</evidence>
<feature type="compositionally biased region" description="Low complexity" evidence="1">
    <location>
        <begin position="91"/>
        <end position="100"/>
    </location>
</feature>